<sequence length="176" mass="18649">MRLILIVMLCALGLPGISQFYDASTSLVLSAEAAIPSGPLSKTNSFGAGGSAKVRIPSGIRSDVFITANLAAFPGKNYTVGNTKKKAALAKAASVFVGYRIYLNPLSDYNSFYIQGDAGVSAVTTKLINPAIAPSIGFLINDKLDLSLKYQKILSNNKYADYSFIALGIGYGFNFN</sequence>
<dbReference type="Proteomes" id="UP000186917">
    <property type="component" value="Unassembled WGS sequence"/>
</dbReference>
<dbReference type="OrthoDB" id="677368at2"/>
<reference evidence="2" key="1">
    <citation type="submission" date="2017-01" db="EMBL/GenBank/DDBJ databases">
        <authorList>
            <person name="Varghese N."/>
            <person name="Submissions S."/>
        </authorList>
    </citation>
    <scope>NUCLEOTIDE SEQUENCE [LARGE SCALE GENOMIC DNA]</scope>
    <source>
        <strain evidence="2">DSM 21054</strain>
    </source>
</reference>
<accession>A0A1N7R6V5</accession>
<dbReference type="EMBL" id="FTOR01000010">
    <property type="protein sequence ID" value="SIT30866.1"/>
    <property type="molecule type" value="Genomic_DNA"/>
</dbReference>
<evidence type="ECO:0000313" key="2">
    <source>
        <dbReference type="Proteomes" id="UP000186917"/>
    </source>
</evidence>
<name>A0A1N7R6V5_9BACT</name>
<proteinExistence type="predicted"/>
<evidence type="ECO:0000313" key="1">
    <source>
        <dbReference type="EMBL" id="SIT30866.1"/>
    </source>
</evidence>
<gene>
    <name evidence="1" type="ORF">SAMN05421788_1108</name>
</gene>
<dbReference type="AlphaFoldDB" id="A0A1N7R6V5"/>
<protein>
    <recommendedName>
        <fullName evidence="3">Outer membrane protein beta-barrel domain-containing protein</fullName>
    </recommendedName>
</protein>
<evidence type="ECO:0008006" key="3">
    <source>
        <dbReference type="Google" id="ProtNLM"/>
    </source>
</evidence>
<keyword evidence="2" id="KW-1185">Reference proteome</keyword>
<organism evidence="1 2">
    <name type="scientific">Filimonas lacunae</name>
    <dbReference type="NCBI Taxonomy" id="477680"/>
    <lineage>
        <taxon>Bacteria</taxon>
        <taxon>Pseudomonadati</taxon>
        <taxon>Bacteroidota</taxon>
        <taxon>Chitinophagia</taxon>
        <taxon>Chitinophagales</taxon>
        <taxon>Chitinophagaceae</taxon>
        <taxon>Filimonas</taxon>
    </lineage>
</organism>
<dbReference type="RefSeq" id="WP_076381603.1">
    <property type="nucleotide sequence ID" value="NZ_AP017422.1"/>
</dbReference>